<dbReference type="GO" id="GO:0046872">
    <property type="term" value="F:metal ion binding"/>
    <property type="evidence" value="ECO:0007669"/>
    <property type="project" value="UniProtKB-KW"/>
</dbReference>
<name>A0A8B7PIQ1_HYAAZ</name>
<sequence length="470" mass="54372">MPSLPCLPRNRHVTRRKIVFTSLCIGLLFLFSAAYRKKFSERGKLTFPVSDILWASADRKIEEHFNNTTPHFKTLLTQLQSQRRLSTTTKLHSRSGSLVEHPHFWPALRPASEDLVVCYTTFATANRLLWLPWIIESWQGPVSVSAYIQGNEFYAVNIIEAYLRKCYGAGMARVTIHLVYPSDDRPEFGLRANDSIDLNSLKCGSPEEAINDILTSFELDPTKTNEQFPQNFMRNLARRGCDTPFSVSADVDMIPCPYMYENLSAFLKFKPDCEKCAYVIPIYEIQNSPGNLLPSTKKSLMRLVRKKEARIYHSKVYSRNQGNSKLEKWGTDVSNSSADALFWTLNGRGNRSIEAVDSVEELAPYQELYNITSYQEFWEPIVVLDRRAPEFDERFVGFGHCRSSLHYLLHALGFQYWVLDRAFLSHFGFQNLKTYAKFRLREIKENYQRYKILKKELQVGLESLKLKTES</sequence>
<evidence type="ECO:0000256" key="17">
    <source>
        <dbReference type="ARBA" id="ARBA00032175"/>
    </source>
</evidence>
<keyword evidence="11" id="KW-1133">Transmembrane helix</keyword>
<keyword evidence="14" id="KW-0325">Glycoprotein</keyword>
<keyword evidence="6" id="KW-0328">Glycosyltransferase</keyword>
<dbReference type="UniPathway" id="UPA00378"/>
<evidence type="ECO:0000256" key="16">
    <source>
        <dbReference type="ARBA" id="ARBA00030723"/>
    </source>
</evidence>
<keyword evidence="12" id="KW-0333">Golgi apparatus</keyword>
<dbReference type="PANTHER" id="PTHR46420:SF1">
    <property type="entry name" value="BETA-1,4-GLUCURONYLTRANSFERASE 1"/>
    <property type="match status" value="1"/>
</dbReference>
<evidence type="ECO:0000256" key="11">
    <source>
        <dbReference type="ARBA" id="ARBA00022989"/>
    </source>
</evidence>
<evidence type="ECO:0000256" key="10">
    <source>
        <dbReference type="ARBA" id="ARBA00022968"/>
    </source>
</evidence>
<evidence type="ECO:0000256" key="13">
    <source>
        <dbReference type="ARBA" id="ARBA00023136"/>
    </source>
</evidence>
<dbReference type="KEGG" id="hazt:108681511"/>
<dbReference type="InterPro" id="IPR043189">
    <property type="entry name" value="B4GAT1"/>
</dbReference>
<evidence type="ECO:0000256" key="20">
    <source>
        <dbReference type="ARBA" id="ARBA00047852"/>
    </source>
</evidence>
<evidence type="ECO:0000256" key="4">
    <source>
        <dbReference type="ARBA" id="ARBA00008539"/>
    </source>
</evidence>
<protein>
    <recommendedName>
        <fullName evidence="5">Beta-1,4-glucuronyltransferase 1</fullName>
    </recommendedName>
    <alternativeName>
        <fullName evidence="16">I-beta-1,3-N-acetylglucosaminyltransferase</fullName>
    </alternativeName>
    <alternativeName>
        <fullName evidence="19">N-acetyllactosaminide beta-1,3-N-acetylglucosaminyltransferase</fullName>
    </alternativeName>
    <alternativeName>
        <fullName evidence="17">Poly-N-acetyllactosamine extension enzyme</fullName>
    </alternativeName>
    <alternativeName>
        <fullName evidence="18">UDP-GlcNAc:betaGal beta-1,3-N-acetylglucosaminyltransferase 1</fullName>
    </alternativeName>
</protein>
<keyword evidence="9" id="KW-0479">Metal-binding</keyword>
<keyword evidence="7" id="KW-0808">Transferase</keyword>
<comment type="subcellular location">
    <subcellularLocation>
        <location evidence="2">Golgi apparatus membrane</location>
        <topology evidence="2">Single-pass type II membrane protein</topology>
    </subcellularLocation>
</comment>
<keyword evidence="15" id="KW-0464">Manganese</keyword>
<dbReference type="GO" id="GO:0035269">
    <property type="term" value="P:protein O-linked glycosylation via mannose"/>
    <property type="evidence" value="ECO:0007669"/>
    <property type="project" value="TreeGrafter"/>
</dbReference>
<evidence type="ECO:0000313" key="22">
    <source>
        <dbReference type="RefSeq" id="XP_018026039.1"/>
    </source>
</evidence>
<dbReference type="OrthoDB" id="6479716at2759"/>
<evidence type="ECO:0000256" key="8">
    <source>
        <dbReference type="ARBA" id="ARBA00022692"/>
    </source>
</evidence>
<dbReference type="OMA" id="KEARIYH"/>
<evidence type="ECO:0000256" key="9">
    <source>
        <dbReference type="ARBA" id="ARBA00022723"/>
    </source>
</evidence>
<evidence type="ECO:0000256" key="2">
    <source>
        <dbReference type="ARBA" id="ARBA00004323"/>
    </source>
</evidence>
<dbReference type="RefSeq" id="XP_018026039.1">
    <property type="nucleotide sequence ID" value="XM_018170550.2"/>
</dbReference>
<dbReference type="PANTHER" id="PTHR46420">
    <property type="entry name" value="BETA-1,4-GLUCURONYLTRANSFERASE 1"/>
    <property type="match status" value="1"/>
</dbReference>
<keyword evidence="10" id="KW-0735">Signal-anchor</keyword>
<comment type="similarity">
    <text evidence="4">Belongs to the glycosyltransferase 49 family.</text>
</comment>
<reference evidence="22" key="1">
    <citation type="submission" date="2025-08" db="UniProtKB">
        <authorList>
            <consortium name="RefSeq"/>
        </authorList>
    </citation>
    <scope>IDENTIFICATION</scope>
    <source>
        <tissue evidence="22">Whole organism</tissue>
    </source>
</reference>
<evidence type="ECO:0000256" key="19">
    <source>
        <dbReference type="ARBA" id="ARBA00033291"/>
    </source>
</evidence>
<dbReference type="GO" id="GO:0000139">
    <property type="term" value="C:Golgi membrane"/>
    <property type="evidence" value="ECO:0007669"/>
    <property type="project" value="UniProtKB-SubCell"/>
</dbReference>
<dbReference type="GeneID" id="108681511"/>
<keyword evidence="8" id="KW-0812">Transmembrane</keyword>
<gene>
    <name evidence="22" type="primary">LOC108681511</name>
</gene>
<evidence type="ECO:0000256" key="1">
    <source>
        <dbReference type="ARBA" id="ARBA00001936"/>
    </source>
</evidence>
<evidence type="ECO:0000256" key="3">
    <source>
        <dbReference type="ARBA" id="ARBA00004922"/>
    </source>
</evidence>
<evidence type="ECO:0000256" key="7">
    <source>
        <dbReference type="ARBA" id="ARBA00022679"/>
    </source>
</evidence>
<dbReference type="GO" id="GO:0015020">
    <property type="term" value="F:glucuronosyltransferase activity"/>
    <property type="evidence" value="ECO:0007669"/>
    <property type="project" value="InterPro"/>
</dbReference>
<dbReference type="Proteomes" id="UP000694843">
    <property type="component" value="Unplaced"/>
</dbReference>
<evidence type="ECO:0000256" key="18">
    <source>
        <dbReference type="ARBA" id="ARBA00032181"/>
    </source>
</evidence>
<evidence type="ECO:0000256" key="6">
    <source>
        <dbReference type="ARBA" id="ARBA00022676"/>
    </source>
</evidence>
<evidence type="ECO:0000256" key="12">
    <source>
        <dbReference type="ARBA" id="ARBA00023034"/>
    </source>
</evidence>
<dbReference type="AlphaFoldDB" id="A0A8B7PIQ1"/>
<comment type="pathway">
    <text evidence="3">Protein modification; protein glycosylation.</text>
</comment>
<evidence type="ECO:0000256" key="15">
    <source>
        <dbReference type="ARBA" id="ARBA00023211"/>
    </source>
</evidence>
<comment type="catalytic activity">
    <reaction evidence="20">
        <text>3-O-[beta-D-Xyl-(1-&gt;4)-Rib-ol-P-Rib-ol-P-3-beta-D-GalNAc-(1-&gt;3)-beta-D-GlcNAc-(1-&gt;4)-(O-6-P-alpha-D-Man)]-Thr-[protein] + UDP-alpha-D-glucuronate = 3-O-[beta-D-GlcA-(1-&gt;3)-beta-D-Xyl-(1-&gt;4)-Rib-ol-P-Rib-ol-P-3-beta-D-GalNAc-(1-&gt;3)-beta-D-GlcNAc-(1-&gt;4)-(O-6-P-alpha-D-Man)]-Thr-[protein] + UDP + H(+)</text>
        <dbReference type="Rhea" id="RHEA:46860"/>
        <dbReference type="Rhea" id="RHEA-COMP:15023"/>
        <dbReference type="Rhea" id="RHEA-COMP:17482"/>
        <dbReference type="ChEBI" id="CHEBI:15378"/>
        <dbReference type="ChEBI" id="CHEBI:58052"/>
        <dbReference type="ChEBI" id="CHEBI:58223"/>
        <dbReference type="ChEBI" id="CHEBI:142405"/>
        <dbReference type="ChEBI" id="CHEBI:177336"/>
    </reaction>
</comment>
<evidence type="ECO:0000313" key="21">
    <source>
        <dbReference type="Proteomes" id="UP000694843"/>
    </source>
</evidence>
<dbReference type="Pfam" id="PF13896">
    <property type="entry name" value="Glyco_transf_49"/>
    <property type="match status" value="1"/>
</dbReference>
<keyword evidence="13" id="KW-0472">Membrane</keyword>
<evidence type="ECO:0000256" key="14">
    <source>
        <dbReference type="ARBA" id="ARBA00023180"/>
    </source>
</evidence>
<comment type="cofactor">
    <cofactor evidence="1">
        <name>Mn(2+)</name>
        <dbReference type="ChEBI" id="CHEBI:29035"/>
    </cofactor>
</comment>
<proteinExistence type="inferred from homology"/>
<evidence type="ECO:0000256" key="5">
    <source>
        <dbReference type="ARBA" id="ARBA00017962"/>
    </source>
</evidence>
<keyword evidence="21" id="KW-1185">Reference proteome</keyword>
<accession>A0A8B7PIQ1</accession>
<organism evidence="21 22">
    <name type="scientific">Hyalella azteca</name>
    <name type="common">Amphipod</name>
    <dbReference type="NCBI Taxonomy" id="294128"/>
    <lineage>
        <taxon>Eukaryota</taxon>
        <taxon>Metazoa</taxon>
        <taxon>Ecdysozoa</taxon>
        <taxon>Arthropoda</taxon>
        <taxon>Crustacea</taxon>
        <taxon>Multicrustacea</taxon>
        <taxon>Malacostraca</taxon>
        <taxon>Eumalacostraca</taxon>
        <taxon>Peracarida</taxon>
        <taxon>Amphipoda</taxon>
        <taxon>Senticaudata</taxon>
        <taxon>Talitrida</taxon>
        <taxon>Talitroidea</taxon>
        <taxon>Hyalellidae</taxon>
        <taxon>Hyalella</taxon>
    </lineage>
</organism>